<keyword evidence="3" id="KW-1185">Reference proteome</keyword>
<reference evidence="2 3" key="1">
    <citation type="submission" date="2019-03" db="EMBL/GenBank/DDBJ databases">
        <title>Draft genome sequences of novel Actinobacteria.</title>
        <authorList>
            <person name="Sahin N."/>
            <person name="Ay H."/>
            <person name="Saygin H."/>
        </authorList>
    </citation>
    <scope>NUCLEOTIDE SEQUENCE [LARGE SCALE GENOMIC DNA]</scope>
    <source>
        <strain evidence="2 3">5K138</strain>
    </source>
</reference>
<keyword evidence="1" id="KW-0812">Transmembrane</keyword>
<organism evidence="2 3">
    <name type="scientific">Jiangella asiatica</name>
    <dbReference type="NCBI Taxonomy" id="2530372"/>
    <lineage>
        <taxon>Bacteria</taxon>
        <taxon>Bacillati</taxon>
        <taxon>Actinomycetota</taxon>
        <taxon>Actinomycetes</taxon>
        <taxon>Jiangellales</taxon>
        <taxon>Jiangellaceae</taxon>
        <taxon>Jiangella</taxon>
    </lineage>
</organism>
<evidence type="ECO:0000313" key="3">
    <source>
        <dbReference type="Proteomes" id="UP000294739"/>
    </source>
</evidence>
<protein>
    <submittedName>
        <fullName evidence="2">Uncharacterized protein</fullName>
    </submittedName>
</protein>
<keyword evidence="1" id="KW-1133">Transmembrane helix</keyword>
<dbReference type="InParanoid" id="A0A4R5DSC7"/>
<proteinExistence type="predicted"/>
<dbReference type="EMBL" id="SMKZ01000004">
    <property type="protein sequence ID" value="TDE14015.1"/>
    <property type="molecule type" value="Genomic_DNA"/>
</dbReference>
<name>A0A4R5DSC7_9ACTN</name>
<comment type="caution">
    <text evidence="2">The sequence shown here is derived from an EMBL/GenBank/DDBJ whole genome shotgun (WGS) entry which is preliminary data.</text>
</comment>
<gene>
    <name evidence="2" type="ORF">E1269_04495</name>
</gene>
<dbReference type="Proteomes" id="UP000294739">
    <property type="component" value="Unassembled WGS sequence"/>
</dbReference>
<feature type="transmembrane region" description="Helical" evidence="1">
    <location>
        <begin position="124"/>
        <end position="142"/>
    </location>
</feature>
<accession>A0A4R5DSC7</accession>
<dbReference type="AlphaFoldDB" id="A0A4R5DSC7"/>
<dbReference type="RefSeq" id="WP_131891820.1">
    <property type="nucleotide sequence ID" value="NZ_SMKZ01000004.1"/>
</dbReference>
<feature type="transmembrane region" description="Helical" evidence="1">
    <location>
        <begin position="12"/>
        <end position="33"/>
    </location>
</feature>
<feature type="transmembrane region" description="Helical" evidence="1">
    <location>
        <begin position="92"/>
        <end position="112"/>
    </location>
</feature>
<dbReference type="OrthoDB" id="5192280at2"/>
<keyword evidence="1" id="KW-0472">Membrane</keyword>
<sequence>MTHMFDADHSLRLVTAGVVLLIGIGCSIAWLPATRRDPAGLPSRVFATVGTIMAIADWGGVGSVLGISLAAMGVLVGWEGQPPPELPRPRRGGLVTAAVVAGVATLATFDGWGPLERLPEELRAVATLVVAVTGALAALAIADRSRIGLREAIRRRFTPLPKPTP</sequence>
<evidence type="ECO:0000313" key="2">
    <source>
        <dbReference type="EMBL" id="TDE14015.1"/>
    </source>
</evidence>
<evidence type="ECO:0000256" key="1">
    <source>
        <dbReference type="SAM" id="Phobius"/>
    </source>
</evidence>
<feature type="transmembrane region" description="Helical" evidence="1">
    <location>
        <begin position="45"/>
        <end position="71"/>
    </location>
</feature>